<protein>
    <submittedName>
        <fullName evidence="2">MBL fold metallo-hydrolase</fullName>
    </submittedName>
</protein>
<dbReference type="PANTHER" id="PTHR46018:SF4">
    <property type="entry name" value="METALLO-HYDROLASE YHFI-RELATED"/>
    <property type="match status" value="1"/>
</dbReference>
<name>A0ABV6C382_9ACTN</name>
<dbReference type="SUPFAM" id="SSF56281">
    <property type="entry name" value="Metallo-hydrolase/oxidoreductase"/>
    <property type="match status" value="1"/>
</dbReference>
<dbReference type="InterPro" id="IPR001279">
    <property type="entry name" value="Metallo-B-lactamas"/>
</dbReference>
<dbReference type="RefSeq" id="WP_377789616.1">
    <property type="nucleotide sequence ID" value="NZ_JBHLYQ010000075.1"/>
</dbReference>
<gene>
    <name evidence="2" type="ORF">ACFFRE_08310</name>
</gene>
<evidence type="ECO:0000313" key="3">
    <source>
        <dbReference type="Proteomes" id="UP001589788"/>
    </source>
</evidence>
<dbReference type="EMBL" id="JBHLYQ010000075">
    <property type="protein sequence ID" value="MFC0082150.1"/>
    <property type="molecule type" value="Genomic_DNA"/>
</dbReference>
<organism evidence="2 3">
    <name type="scientific">Aciditerrimonas ferrireducens</name>
    <dbReference type="NCBI Taxonomy" id="667306"/>
    <lineage>
        <taxon>Bacteria</taxon>
        <taxon>Bacillati</taxon>
        <taxon>Actinomycetota</taxon>
        <taxon>Acidimicrobiia</taxon>
        <taxon>Acidimicrobiales</taxon>
        <taxon>Acidimicrobiaceae</taxon>
        <taxon>Aciditerrimonas</taxon>
    </lineage>
</organism>
<keyword evidence="3" id="KW-1185">Reference proteome</keyword>
<evidence type="ECO:0000259" key="1">
    <source>
        <dbReference type="SMART" id="SM00849"/>
    </source>
</evidence>
<comment type="caution">
    <text evidence="2">The sequence shown here is derived from an EMBL/GenBank/DDBJ whole genome shotgun (WGS) entry which is preliminary data.</text>
</comment>
<feature type="domain" description="Metallo-beta-lactamase" evidence="1">
    <location>
        <begin position="30"/>
        <end position="202"/>
    </location>
</feature>
<dbReference type="PANTHER" id="PTHR46018">
    <property type="entry name" value="ZINC PHOSPHODIESTERASE ELAC PROTEIN 1"/>
    <property type="match status" value="1"/>
</dbReference>
<evidence type="ECO:0000313" key="2">
    <source>
        <dbReference type="EMBL" id="MFC0082150.1"/>
    </source>
</evidence>
<dbReference type="Pfam" id="PF12706">
    <property type="entry name" value="Lactamase_B_2"/>
    <property type="match status" value="1"/>
</dbReference>
<dbReference type="Gene3D" id="3.60.15.10">
    <property type="entry name" value="Ribonuclease Z/Hydroxyacylglutathione hydrolase-like"/>
    <property type="match status" value="1"/>
</dbReference>
<proteinExistence type="predicted"/>
<dbReference type="Proteomes" id="UP001589788">
    <property type="component" value="Unassembled WGS sequence"/>
</dbReference>
<accession>A0ABV6C382</accession>
<dbReference type="SMART" id="SM00849">
    <property type="entry name" value="Lactamase_B"/>
    <property type="match status" value="1"/>
</dbReference>
<reference evidence="2 3" key="1">
    <citation type="submission" date="2024-09" db="EMBL/GenBank/DDBJ databases">
        <authorList>
            <person name="Sun Q."/>
            <person name="Mori K."/>
        </authorList>
    </citation>
    <scope>NUCLEOTIDE SEQUENCE [LARGE SCALE GENOMIC DNA]</scope>
    <source>
        <strain evidence="2 3">JCM 15389</strain>
    </source>
</reference>
<sequence>MLTLTVLGCDGSHAGPGGLDPQRAGVGAGAGSGYLVRWWPTRTAVWVDAGPGTFAALQRAMAPDGLSAIVLSHRHRDHTSDLAGFAEQARWSHRPGEPPVPVLAPAEVVAELGHLGGGALAWTAVADGAETIVGPLRLRFARTDHEPETLALRLEAPGRRLGYSADTGPGWSASALGRDLDLLLCEATYSAAEERIGVHLSGRQAGRMARAAGARRLVITHRWAALPAAAVRREAEEAFGGPVGQAVPGRGYSL</sequence>
<dbReference type="InterPro" id="IPR036866">
    <property type="entry name" value="RibonucZ/Hydroxyglut_hydro"/>
</dbReference>